<dbReference type="InterPro" id="IPR005149">
    <property type="entry name" value="Tscrpt_reg_PadR_N"/>
</dbReference>
<dbReference type="Pfam" id="PF03551">
    <property type="entry name" value="PadR"/>
    <property type="match status" value="1"/>
</dbReference>
<dbReference type="Gene3D" id="1.10.10.10">
    <property type="entry name" value="Winged helix-like DNA-binding domain superfamily/Winged helix DNA-binding domain"/>
    <property type="match status" value="1"/>
</dbReference>
<dbReference type="RefSeq" id="WP_337718958.1">
    <property type="nucleotide sequence ID" value="NZ_JBBEGL010000017.1"/>
</dbReference>
<dbReference type="PANTHER" id="PTHR33169:SF14">
    <property type="entry name" value="TRANSCRIPTIONAL REGULATOR RV3488"/>
    <property type="match status" value="1"/>
</dbReference>
<protein>
    <submittedName>
        <fullName evidence="2">Helix-turn-helix transcriptional regulator</fullName>
    </submittedName>
</protein>
<dbReference type="InterPro" id="IPR036388">
    <property type="entry name" value="WH-like_DNA-bd_sf"/>
</dbReference>
<reference evidence="2 3" key="1">
    <citation type="submission" date="2024-03" db="EMBL/GenBank/DDBJ databases">
        <title>Actinomycetospora sp. OC33-EN06, a novel actinomycete isolated from wild orchid (Aerides multiflora).</title>
        <authorList>
            <person name="Suriyachadkun C."/>
        </authorList>
    </citation>
    <scope>NUCLEOTIDE SEQUENCE [LARGE SCALE GENOMIC DNA]</scope>
    <source>
        <strain evidence="2 3">OC33-EN06</strain>
    </source>
</reference>
<organism evidence="2 3">
    <name type="scientific">Actinomycetospora aeridis</name>
    <dbReference type="NCBI Taxonomy" id="3129231"/>
    <lineage>
        <taxon>Bacteria</taxon>
        <taxon>Bacillati</taxon>
        <taxon>Actinomycetota</taxon>
        <taxon>Actinomycetes</taxon>
        <taxon>Pseudonocardiales</taxon>
        <taxon>Pseudonocardiaceae</taxon>
        <taxon>Actinomycetospora</taxon>
    </lineage>
</organism>
<dbReference type="SUPFAM" id="SSF46785">
    <property type="entry name" value="Winged helix' DNA-binding domain"/>
    <property type="match status" value="1"/>
</dbReference>
<dbReference type="EMBL" id="JBBEGL010000017">
    <property type="protein sequence ID" value="MEJ2890766.1"/>
    <property type="molecule type" value="Genomic_DNA"/>
</dbReference>
<name>A0ABU8NEI1_9PSEU</name>
<accession>A0ABU8NEI1</accession>
<gene>
    <name evidence="2" type="ORF">WCD41_30205</name>
</gene>
<dbReference type="InterPro" id="IPR052509">
    <property type="entry name" value="Metal_resp_DNA-bind_regulator"/>
</dbReference>
<dbReference type="InterPro" id="IPR036390">
    <property type="entry name" value="WH_DNA-bd_sf"/>
</dbReference>
<feature type="domain" description="Transcription regulator PadR N-terminal" evidence="1">
    <location>
        <begin position="28"/>
        <end position="79"/>
    </location>
</feature>
<comment type="caution">
    <text evidence="2">The sequence shown here is derived from an EMBL/GenBank/DDBJ whole genome shotgun (WGS) entry which is preliminary data.</text>
</comment>
<evidence type="ECO:0000313" key="3">
    <source>
        <dbReference type="Proteomes" id="UP001370100"/>
    </source>
</evidence>
<dbReference type="Proteomes" id="UP001370100">
    <property type="component" value="Unassembled WGS sequence"/>
</dbReference>
<evidence type="ECO:0000259" key="1">
    <source>
        <dbReference type="Pfam" id="PF03551"/>
    </source>
</evidence>
<evidence type="ECO:0000313" key="2">
    <source>
        <dbReference type="EMBL" id="MEJ2890766.1"/>
    </source>
</evidence>
<keyword evidence="3" id="KW-1185">Reference proteome</keyword>
<proteinExistence type="predicted"/>
<sequence length="101" mass="11147">MTAAIRNLLAVFMAAPDEEFYGLELARGADLASGTLYPMLARLESAGLVESRHEAPELFQGSGRPPRRYYRLTRDGTQFATAALRPRHRTSPADVSVRGVR</sequence>
<dbReference type="PANTHER" id="PTHR33169">
    <property type="entry name" value="PADR-FAMILY TRANSCRIPTIONAL REGULATOR"/>
    <property type="match status" value="1"/>
</dbReference>